<dbReference type="InterPro" id="IPR046347">
    <property type="entry name" value="bZIP_sf"/>
</dbReference>
<dbReference type="GO" id="GO:0000981">
    <property type="term" value="F:DNA-binding transcription factor activity, RNA polymerase II-specific"/>
    <property type="evidence" value="ECO:0007669"/>
    <property type="project" value="TreeGrafter"/>
</dbReference>
<dbReference type="Proteomes" id="UP000502823">
    <property type="component" value="Unassembled WGS sequence"/>
</dbReference>
<evidence type="ECO:0000256" key="3">
    <source>
        <dbReference type="ARBA" id="ARBA00023125"/>
    </source>
</evidence>
<proteinExistence type="predicted"/>
<evidence type="ECO:0000313" key="10">
    <source>
        <dbReference type="Proteomes" id="UP000502823"/>
    </source>
</evidence>
<sequence length="422" mass="46219">MTASKTIIITSVPKCVGSDGTLGNEVGIKLKTVNSVLRCNNNASAANKMVIPKSSSVNPTGCEDSQVGIPNRKRRLDHLTLEEKLQRKKLKNRVAAQSSRDRKKARLDDLEAQVKALRGKKLRLTTENQQLRQKMSSLEHNHQTHDVGCSTQVEPAEFNVDPLLQGQALQLAVGLGPQVLTMWMILSLDGDVCLSHLDELAQSLLREAAEEMDTEHRQASTEVGTYRFQGKSNSYKVVGSSPEDLETNRELITSTAALEFTSQDKASSRSIPDIQDSSLYLLPNQNDTCDTSAKSVFGTYDELTHTITIVVPQDDVCIEDAVQEVVTSDVLSLVPTSIHCTVPCKHEPIENPVSPCSIRTLDSLSPAPCSPHLYDTVESVKLEPPLSDCGYESLDSPQSEISGNELVDVWSESLSHLFPALM</sequence>
<dbReference type="InterPro" id="IPR004827">
    <property type="entry name" value="bZIP"/>
</dbReference>
<keyword evidence="4" id="KW-0804">Transcription</keyword>
<dbReference type="EMBL" id="BLKM01000350">
    <property type="protein sequence ID" value="GFG32108.1"/>
    <property type="molecule type" value="Genomic_DNA"/>
</dbReference>
<keyword evidence="2" id="KW-0805">Transcription regulation</keyword>
<evidence type="ECO:0000256" key="4">
    <source>
        <dbReference type="ARBA" id="ARBA00023163"/>
    </source>
</evidence>
<dbReference type="InParanoid" id="A0A6L2PNL9"/>
<dbReference type="OrthoDB" id="20960at2759"/>
<dbReference type="SMART" id="SM00338">
    <property type="entry name" value="BRLZ"/>
    <property type="match status" value="1"/>
</dbReference>
<feature type="domain" description="BZIP" evidence="8">
    <location>
        <begin position="82"/>
        <end position="145"/>
    </location>
</feature>
<comment type="caution">
    <text evidence="9">The sequence shown here is derived from an EMBL/GenBank/DDBJ whole genome shotgun (WGS) entry which is preliminary data.</text>
</comment>
<gene>
    <name evidence="9" type="ORF">Cfor_06878</name>
</gene>
<dbReference type="PANTHER" id="PTHR46542">
    <property type="entry name" value="X-BOX BINDING PROTEIN 1"/>
    <property type="match status" value="1"/>
</dbReference>
<organism evidence="9 10">
    <name type="scientific">Coptotermes formosanus</name>
    <name type="common">Formosan subterranean termite</name>
    <dbReference type="NCBI Taxonomy" id="36987"/>
    <lineage>
        <taxon>Eukaryota</taxon>
        <taxon>Metazoa</taxon>
        <taxon>Ecdysozoa</taxon>
        <taxon>Arthropoda</taxon>
        <taxon>Hexapoda</taxon>
        <taxon>Insecta</taxon>
        <taxon>Pterygota</taxon>
        <taxon>Neoptera</taxon>
        <taxon>Polyneoptera</taxon>
        <taxon>Dictyoptera</taxon>
        <taxon>Blattodea</taxon>
        <taxon>Blattoidea</taxon>
        <taxon>Termitoidae</taxon>
        <taxon>Rhinotermitidae</taxon>
        <taxon>Coptotermes</taxon>
    </lineage>
</organism>
<dbReference type="Gene3D" id="1.20.5.170">
    <property type="match status" value="1"/>
</dbReference>
<dbReference type="Pfam" id="PF00170">
    <property type="entry name" value="bZIP_1"/>
    <property type="match status" value="1"/>
</dbReference>
<evidence type="ECO:0000256" key="6">
    <source>
        <dbReference type="ARBA" id="ARBA00040165"/>
    </source>
</evidence>
<reference evidence="10" key="1">
    <citation type="submission" date="2020-01" db="EMBL/GenBank/DDBJ databases">
        <title>Draft genome sequence of the Termite Coptotermes fromosanus.</title>
        <authorList>
            <person name="Itakura S."/>
            <person name="Yosikawa Y."/>
            <person name="Umezawa K."/>
        </authorList>
    </citation>
    <scope>NUCLEOTIDE SEQUENCE [LARGE SCALE GENOMIC DNA]</scope>
</reference>
<feature type="coiled-coil region" evidence="7">
    <location>
        <begin position="93"/>
        <end position="141"/>
    </location>
</feature>
<keyword evidence="3" id="KW-0238">DNA-binding</keyword>
<name>A0A6L2PNL9_COPFO</name>
<keyword evidence="5" id="KW-0539">Nucleus</keyword>
<keyword evidence="1" id="KW-0832">Ubl conjugation</keyword>
<dbReference type="InterPro" id="IPR052470">
    <property type="entry name" value="ER_Stress-Reg_TF"/>
</dbReference>
<dbReference type="GO" id="GO:0005634">
    <property type="term" value="C:nucleus"/>
    <property type="evidence" value="ECO:0007669"/>
    <property type="project" value="UniProtKB-ARBA"/>
</dbReference>
<keyword evidence="7" id="KW-0175">Coiled coil</keyword>
<dbReference type="PANTHER" id="PTHR46542:SF1">
    <property type="entry name" value="X-BOX BINDING PROTEIN 1"/>
    <property type="match status" value="1"/>
</dbReference>
<accession>A0A6L2PNL9</accession>
<protein>
    <recommendedName>
        <fullName evidence="6">X-box-binding protein 1</fullName>
    </recommendedName>
</protein>
<dbReference type="AlphaFoldDB" id="A0A6L2PNL9"/>
<dbReference type="CDD" id="cd14691">
    <property type="entry name" value="bZIP_XBP1"/>
    <property type="match status" value="1"/>
</dbReference>
<evidence type="ECO:0000256" key="5">
    <source>
        <dbReference type="ARBA" id="ARBA00023242"/>
    </source>
</evidence>
<evidence type="ECO:0000256" key="2">
    <source>
        <dbReference type="ARBA" id="ARBA00023015"/>
    </source>
</evidence>
<evidence type="ECO:0000313" key="9">
    <source>
        <dbReference type="EMBL" id="GFG32108.1"/>
    </source>
</evidence>
<evidence type="ECO:0000259" key="8">
    <source>
        <dbReference type="PROSITE" id="PS50217"/>
    </source>
</evidence>
<dbReference type="PROSITE" id="PS50217">
    <property type="entry name" value="BZIP"/>
    <property type="match status" value="1"/>
</dbReference>
<dbReference type="FunCoup" id="A0A6L2PNL9">
    <property type="interactions" value="308"/>
</dbReference>
<keyword evidence="10" id="KW-1185">Reference proteome</keyword>
<dbReference type="SUPFAM" id="SSF57959">
    <property type="entry name" value="Leucine zipper domain"/>
    <property type="match status" value="1"/>
</dbReference>
<dbReference type="GO" id="GO:0000977">
    <property type="term" value="F:RNA polymerase II transcription regulatory region sequence-specific DNA binding"/>
    <property type="evidence" value="ECO:0007669"/>
    <property type="project" value="TreeGrafter"/>
</dbReference>
<evidence type="ECO:0000256" key="7">
    <source>
        <dbReference type="SAM" id="Coils"/>
    </source>
</evidence>
<evidence type="ECO:0000256" key="1">
    <source>
        <dbReference type="ARBA" id="ARBA00022843"/>
    </source>
</evidence>